<feature type="compositionally biased region" description="Basic and acidic residues" evidence="2">
    <location>
        <begin position="17"/>
        <end position="36"/>
    </location>
</feature>
<evidence type="ECO:0000313" key="3">
    <source>
        <dbReference type="EMBL" id="OWU72277.1"/>
    </source>
</evidence>
<evidence type="ECO:0008006" key="5">
    <source>
        <dbReference type="Google" id="ProtNLM"/>
    </source>
</evidence>
<dbReference type="SUPFAM" id="SSF58104">
    <property type="entry name" value="Methyl-accepting chemotaxis protein (MCP) signaling domain"/>
    <property type="match status" value="1"/>
</dbReference>
<evidence type="ECO:0000256" key="2">
    <source>
        <dbReference type="SAM" id="MobiDB-lite"/>
    </source>
</evidence>
<keyword evidence="1" id="KW-0175">Coiled coil</keyword>
<dbReference type="AlphaFoldDB" id="A0A225NFV8"/>
<keyword evidence="4" id="KW-1185">Reference proteome</keyword>
<evidence type="ECO:0000313" key="4">
    <source>
        <dbReference type="Proteomes" id="UP000215377"/>
    </source>
</evidence>
<organism evidence="3 4">
    <name type="scientific">Marinibacterium profundimaris</name>
    <dbReference type="NCBI Taxonomy" id="1679460"/>
    <lineage>
        <taxon>Bacteria</taxon>
        <taxon>Pseudomonadati</taxon>
        <taxon>Pseudomonadota</taxon>
        <taxon>Alphaproteobacteria</taxon>
        <taxon>Rhodobacterales</taxon>
        <taxon>Paracoccaceae</taxon>
        <taxon>Marinibacterium</taxon>
    </lineage>
</organism>
<sequence>MQAFDLGQSAGAAMIQEQDRDPGQARAGHDTVTDHGDLSRQLTSEAVSAFGAVVEEMGRIRELHTEICGNLDRFADLVGEADGSDALIGTLEEDVRQLGAALCRFSELAVSAEARGRLRSARADLASIDKCGHVLTAIASLMGTTIASLGLDNLETFIDELRQTASSIQDSAETVTGHLGHLDDRGGQLLTTTSRATSALGEMPSRIAPSREALSQLTAEESRAAAELSDRARGLTRDGRTHLNSFVTALQFSDRLAQRLDHLAPMVVAPDAHVARLAAAQARRCAQDIDGVSREVRATIRLLADLGHAGARVFSEGQLAATIRQALSARAELAQMVTAELTAVQAVVESARSEAANAAEMAVATAGSFDGLKIASKNLALASFNSMLVSNRYSHASGPMKVLSKEVRQIASDCLTSVDQARDTIARITSVSETAQGDLIGTTEALQDRVAEAQGQIAAGERRLDAMNEMRETSSACADSLLQMVEAVSASMGRVEQVGARLSEFAQLLEDSFPVSGAPDPRRIDAIWDTYTMEEEREVHAAVFAGVPGIETRVAPQAAPAATGGDDDIDDMLF</sequence>
<feature type="region of interest" description="Disordered" evidence="2">
    <location>
        <begin position="14"/>
        <end position="36"/>
    </location>
</feature>
<dbReference type="OrthoDB" id="7683233at2"/>
<accession>A0A225NFV8</accession>
<dbReference type="Proteomes" id="UP000215377">
    <property type="component" value="Unassembled WGS sequence"/>
</dbReference>
<evidence type="ECO:0000256" key="1">
    <source>
        <dbReference type="SAM" id="Coils"/>
    </source>
</evidence>
<gene>
    <name evidence="3" type="ORF">ATO3_17175</name>
</gene>
<name>A0A225NFV8_9RHOB</name>
<protein>
    <recommendedName>
        <fullName evidence="5">Methyl-accepting transducer domain-containing protein</fullName>
    </recommendedName>
</protein>
<dbReference type="EMBL" id="AQQR01000007">
    <property type="protein sequence ID" value="OWU72277.1"/>
    <property type="molecule type" value="Genomic_DNA"/>
</dbReference>
<reference evidence="3 4" key="1">
    <citation type="submission" date="2013-04" db="EMBL/GenBank/DDBJ databases">
        <title>Oceanicola sp. 22II1-22F33 Genome Sequencing.</title>
        <authorList>
            <person name="Lai Q."/>
            <person name="Li G."/>
            <person name="Shao Z."/>
        </authorList>
    </citation>
    <scope>NUCLEOTIDE SEQUENCE [LARGE SCALE GENOMIC DNA]</scope>
    <source>
        <strain evidence="3 4">22II1-22F33</strain>
    </source>
</reference>
<feature type="coiled-coil region" evidence="1">
    <location>
        <begin position="443"/>
        <end position="470"/>
    </location>
</feature>
<comment type="caution">
    <text evidence="3">The sequence shown here is derived from an EMBL/GenBank/DDBJ whole genome shotgun (WGS) entry which is preliminary data.</text>
</comment>
<dbReference type="RefSeq" id="WP_088651121.1">
    <property type="nucleotide sequence ID" value="NZ_AQQR01000007.1"/>
</dbReference>
<proteinExistence type="predicted"/>